<organism evidence="2 3">
    <name type="scientific">Eleginops maclovinus</name>
    <name type="common">Patagonian blennie</name>
    <name type="synonym">Eleginus maclovinus</name>
    <dbReference type="NCBI Taxonomy" id="56733"/>
    <lineage>
        <taxon>Eukaryota</taxon>
        <taxon>Metazoa</taxon>
        <taxon>Chordata</taxon>
        <taxon>Craniata</taxon>
        <taxon>Vertebrata</taxon>
        <taxon>Euteleostomi</taxon>
        <taxon>Actinopterygii</taxon>
        <taxon>Neopterygii</taxon>
        <taxon>Teleostei</taxon>
        <taxon>Neoteleostei</taxon>
        <taxon>Acanthomorphata</taxon>
        <taxon>Eupercaria</taxon>
        <taxon>Perciformes</taxon>
        <taxon>Notothenioidei</taxon>
        <taxon>Eleginopidae</taxon>
        <taxon>Eleginops</taxon>
    </lineage>
</organism>
<feature type="region of interest" description="Disordered" evidence="1">
    <location>
        <begin position="60"/>
        <end position="104"/>
    </location>
</feature>
<sequence>MREQGEEEEKSGGSQPVGSRGRGGGRGSRLKRYHSIAHLFLRRPARDLYGLTCAGHTEREGGGGDADYYQHQRGLCNQKQHRERQKGTQRESWNPRNGREKVTKNNKSILCRMINPSSPLDPLAFVAALSFISDSAQLTGSDWNSYWDISGRVGNYTVRNI</sequence>
<evidence type="ECO:0000313" key="3">
    <source>
        <dbReference type="Proteomes" id="UP001346869"/>
    </source>
</evidence>
<dbReference type="Proteomes" id="UP001346869">
    <property type="component" value="Unassembled WGS sequence"/>
</dbReference>
<proteinExistence type="predicted"/>
<reference evidence="2 3" key="2">
    <citation type="journal article" date="2023" name="Mol. Biol. Evol.">
        <title>Genomics of Secondarily Temperate Adaptation in the Only Non-Antarctic Icefish.</title>
        <authorList>
            <person name="Rivera-Colon A.G."/>
            <person name="Rayamajhi N."/>
            <person name="Minhas B.F."/>
            <person name="Madrigal G."/>
            <person name="Bilyk K.T."/>
            <person name="Yoon V."/>
            <person name="Hune M."/>
            <person name="Gregory S."/>
            <person name="Cheng C.H.C."/>
            <person name="Catchen J.M."/>
        </authorList>
    </citation>
    <scope>NUCLEOTIDE SEQUENCE [LARGE SCALE GENOMIC DNA]</scope>
    <source>
        <strain evidence="2">JMC-PN-2008</strain>
    </source>
</reference>
<gene>
    <name evidence="2" type="ORF">PBY51_006581</name>
</gene>
<evidence type="ECO:0000256" key="1">
    <source>
        <dbReference type="SAM" id="MobiDB-lite"/>
    </source>
</evidence>
<name>A0AAN7X071_ELEMC</name>
<protein>
    <submittedName>
        <fullName evidence="2">Uncharacterized protein</fullName>
    </submittedName>
</protein>
<dbReference type="AlphaFoldDB" id="A0AAN7X071"/>
<feature type="region of interest" description="Disordered" evidence="1">
    <location>
        <begin position="1"/>
        <end position="29"/>
    </location>
</feature>
<reference evidence="2 3" key="1">
    <citation type="journal article" date="2023" name="Genes (Basel)">
        <title>Chromosome-Level Genome Assembly and Circadian Gene Repertoire of the Patagonia Blennie Eleginops maclovinus-The Closest Ancestral Proxy of Antarctic Cryonotothenioids.</title>
        <authorList>
            <person name="Cheng C.C."/>
            <person name="Rivera-Colon A.G."/>
            <person name="Minhas B.F."/>
            <person name="Wilson L."/>
            <person name="Rayamajhi N."/>
            <person name="Vargas-Chacoff L."/>
            <person name="Catchen J.M."/>
        </authorList>
    </citation>
    <scope>NUCLEOTIDE SEQUENCE [LARGE SCALE GENOMIC DNA]</scope>
    <source>
        <strain evidence="2">JMC-PN-2008</strain>
    </source>
</reference>
<dbReference type="EMBL" id="JAUZQC010000020">
    <property type="protein sequence ID" value="KAK5852737.1"/>
    <property type="molecule type" value="Genomic_DNA"/>
</dbReference>
<evidence type="ECO:0000313" key="2">
    <source>
        <dbReference type="EMBL" id="KAK5852737.1"/>
    </source>
</evidence>
<keyword evidence="3" id="KW-1185">Reference proteome</keyword>
<accession>A0AAN7X071</accession>
<comment type="caution">
    <text evidence="2">The sequence shown here is derived from an EMBL/GenBank/DDBJ whole genome shotgun (WGS) entry which is preliminary data.</text>
</comment>